<evidence type="ECO:0000313" key="1">
    <source>
        <dbReference type="EMBL" id="KAK9680835.1"/>
    </source>
</evidence>
<comment type="caution">
    <text evidence="1">The sequence shown here is derived from an EMBL/GenBank/DDBJ whole genome shotgun (WGS) entry which is preliminary data.</text>
</comment>
<protein>
    <recommendedName>
        <fullName evidence="3">Retrovirus-related Pol polyprotein from transposon TNT 1-94</fullName>
    </recommendedName>
</protein>
<proteinExistence type="predicted"/>
<dbReference type="Pfam" id="PF14223">
    <property type="entry name" value="Retrotran_gag_2"/>
    <property type="match status" value="1"/>
</dbReference>
<reference evidence="1 2" key="1">
    <citation type="journal article" date="2024" name="BMC Genomics">
        <title>De novo assembly and annotation of Popillia japonica's genome with initial clues to its potential as an invasive pest.</title>
        <authorList>
            <person name="Cucini C."/>
            <person name="Boschi S."/>
            <person name="Funari R."/>
            <person name="Cardaioli E."/>
            <person name="Iannotti N."/>
            <person name="Marturano G."/>
            <person name="Paoli F."/>
            <person name="Bruttini M."/>
            <person name="Carapelli A."/>
            <person name="Frati F."/>
            <person name="Nardi F."/>
        </authorList>
    </citation>
    <scope>NUCLEOTIDE SEQUENCE [LARGE SCALE GENOMIC DNA]</scope>
    <source>
        <strain evidence="1">DMR45628</strain>
    </source>
</reference>
<keyword evidence="2" id="KW-1185">Reference proteome</keyword>
<dbReference type="PANTHER" id="PTHR47481:SF14">
    <property type="entry name" value="RETROTRANSPOSON COPIA-LIKE N-TERMINAL DOMAIN-CONTAINING PROTEIN"/>
    <property type="match status" value="1"/>
</dbReference>
<evidence type="ECO:0008006" key="3">
    <source>
        <dbReference type="Google" id="ProtNLM"/>
    </source>
</evidence>
<dbReference type="PANTHER" id="PTHR47481">
    <property type="match status" value="1"/>
</dbReference>
<organism evidence="1 2">
    <name type="scientific">Popillia japonica</name>
    <name type="common">Japanese beetle</name>
    <dbReference type="NCBI Taxonomy" id="7064"/>
    <lineage>
        <taxon>Eukaryota</taxon>
        <taxon>Metazoa</taxon>
        <taxon>Ecdysozoa</taxon>
        <taxon>Arthropoda</taxon>
        <taxon>Hexapoda</taxon>
        <taxon>Insecta</taxon>
        <taxon>Pterygota</taxon>
        <taxon>Neoptera</taxon>
        <taxon>Endopterygota</taxon>
        <taxon>Coleoptera</taxon>
        <taxon>Polyphaga</taxon>
        <taxon>Scarabaeiformia</taxon>
        <taxon>Scarabaeidae</taxon>
        <taxon>Rutelinae</taxon>
        <taxon>Popillia</taxon>
    </lineage>
</organism>
<accession>A0AAW1HWL2</accession>
<dbReference type="Proteomes" id="UP001458880">
    <property type="component" value="Unassembled WGS sequence"/>
</dbReference>
<gene>
    <name evidence="1" type="ORF">QE152_g38802</name>
</gene>
<sequence length="198" mass="23135">MHNGGEMEIILENLEIKQCIMEEKDEPDDNFKKQDKKCKSVLIQCVANNQLELLKCKNTSFQMWKALEDVFQRKGMASQLYLRKKLLTMKYRESERIENYFIKFDEVVRELKSVGAKLEDVDIVCHLLLTLPKSFDPIVTALETLEPARLTLEFVKGKLLDHEAKRVNDPRTGKFVKGKQPKELIGKQLHQLRPPLFF</sequence>
<dbReference type="AlphaFoldDB" id="A0AAW1HWL2"/>
<dbReference type="EMBL" id="JASPKY010000866">
    <property type="protein sequence ID" value="KAK9680835.1"/>
    <property type="molecule type" value="Genomic_DNA"/>
</dbReference>
<name>A0AAW1HWL2_POPJA</name>
<evidence type="ECO:0000313" key="2">
    <source>
        <dbReference type="Proteomes" id="UP001458880"/>
    </source>
</evidence>